<dbReference type="InterPro" id="IPR019826">
    <property type="entry name" value="Carboxylesterase_B_AS"/>
</dbReference>
<dbReference type="Pfam" id="PF00135">
    <property type="entry name" value="COesterase"/>
    <property type="match status" value="1"/>
</dbReference>
<evidence type="ECO:0000256" key="3">
    <source>
        <dbReference type="ARBA" id="ARBA00022525"/>
    </source>
</evidence>
<evidence type="ECO:0000313" key="12">
    <source>
        <dbReference type="Proteomes" id="UP000558688"/>
    </source>
</evidence>
<dbReference type="Gene3D" id="3.40.50.1820">
    <property type="entry name" value="alpha/beta hydrolase"/>
    <property type="match status" value="1"/>
</dbReference>
<evidence type="ECO:0000256" key="1">
    <source>
        <dbReference type="ARBA" id="ARBA00004613"/>
    </source>
</evidence>
<keyword evidence="4 9" id="KW-0732">Signal</keyword>
<accession>A0A8H5AIR7</accession>
<evidence type="ECO:0000256" key="8">
    <source>
        <dbReference type="RuleBase" id="RU361235"/>
    </source>
</evidence>
<dbReference type="Proteomes" id="UP000558688">
    <property type="component" value="Unassembled WGS sequence"/>
</dbReference>
<proteinExistence type="inferred from homology"/>
<reference evidence="11" key="1">
    <citation type="submission" date="2020-02" db="EMBL/GenBank/DDBJ databases">
        <title>Identification and distribution of gene clusters putatively required for synthesis of sphingolipid metabolism inhibitors in phylogenetically diverse species of the filamentous fungus Fusarium.</title>
        <authorList>
            <person name="Kim H.-S."/>
            <person name="Busman M."/>
            <person name="Brown D.W."/>
            <person name="Divon H."/>
            <person name="Uhlig S."/>
            <person name="Proctor R.H."/>
        </authorList>
    </citation>
    <scope>NUCLEOTIDE SEQUENCE [LARGE SCALE GENOMIC DNA]</scope>
    <source>
        <strain evidence="11">NRRL 39464</strain>
    </source>
</reference>
<sequence length="573" mass="62794">MRLTLLNLLVVCCAAQDFPAPAQTIQERADKTATVTISSPDATVLGKVANGVESFNGIPFAEAPTGQLRLRPPKRVESSLGEFDGTRLARACPQMLLSSENENFLFEIAGDLSNHPFFQTVTGQSEDCLSITITRPEGTSQDAKLPVLFWIYGGGFQFGSSSMYDGTGLIKHGLNMRKPFIFVAINYRTSGFGFMPGKEVLADGASNLGLLDQRMALEWVADNIEAFGGDPSLVTLWGESAGAISIMNQMALYDGDNTYNGKPLFRGAIMNSGSIVPADPVDCPKGQEVYDKVVKEAGCSGEEDTLNCLREVDYSTFLQAVTSVPAFLSYNSVALSYLPRPDGKVLTASPEILVGSKKYAAMPMIIGDQEDEGTLLAIFQPNLTTTEDLVRYLKDLHFHGASEAQLTELVKTYDEGISAVVNGSPFRTGPLNEVFPGFKRRAALLGDIVFTLSRRAFLTLANLANPTTPSWSYLATYNFGTPILGTFHASDIIQVFFGILPNYASRSIRTYYINFLYDLDPNSGIDGKYPNWPQWDQGQKLMNFEANRASLINDDFRKDSYEFLLQNAQSLYV</sequence>
<dbReference type="PROSITE" id="PS00122">
    <property type="entry name" value="CARBOXYLESTERASE_B_1"/>
    <property type="match status" value="1"/>
</dbReference>
<organism evidence="11 12">
    <name type="scientific">Fusarium oxysporum</name>
    <name type="common">Fusarium vascular wilt</name>
    <dbReference type="NCBI Taxonomy" id="5507"/>
    <lineage>
        <taxon>Eukaryota</taxon>
        <taxon>Fungi</taxon>
        <taxon>Dikarya</taxon>
        <taxon>Ascomycota</taxon>
        <taxon>Pezizomycotina</taxon>
        <taxon>Sordariomycetes</taxon>
        <taxon>Hypocreomycetidae</taxon>
        <taxon>Hypocreales</taxon>
        <taxon>Nectriaceae</taxon>
        <taxon>Fusarium</taxon>
        <taxon>Fusarium oxysporum species complex</taxon>
    </lineage>
</organism>
<dbReference type="SUPFAM" id="SSF53474">
    <property type="entry name" value="alpha/beta-Hydrolases"/>
    <property type="match status" value="1"/>
</dbReference>
<gene>
    <name evidence="11" type="ORF">FOXYS1_3821</name>
</gene>
<evidence type="ECO:0000256" key="5">
    <source>
        <dbReference type="ARBA" id="ARBA00022801"/>
    </source>
</evidence>
<dbReference type="GO" id="GO:0016787">
    <property type="term" value="F:hydrolase activity"/>
    <property type="evidence" value="ECO:0007669"/>
    <property type="project" value="UniProtKB-KW"/>
</dbReference>
<dbReference type="FunFam" id="3.40.50.1820:FF:000213">
    <property type="entry name" value="Carboxylic ester hydrolase"/>
    <property type="match status" value="1"/>
</dbReference>
<protein>
    <recommendedName>
        <fullName evidence="8">Carboxylic ester hydrolase</fullName>
        <ecNumber evidence="8">3.1.1.-</ecNumber>
    </recommendedName>
</protein>
<dbReference type="InterPro" id="IPR029058">
    <property type="entry name" value="AB_hydrolase_fold"/>
</dbReference>
<feature type="chain" id="PRO_5034286195" description="Carboxylic ester hydrolase" evidence="9">
    <location>
        <begin position="16"/>
        <end position="573"/>
    </location>
</feature>
<keyword evidence="3" id="KW-0964">Secreted</keyword>
<keyword evidence="7" id="KW-0325">Glycoprotein</keyword>
<evidence type="ECO:0000259" key="10">
    <source>
        <dbReference type="Pfam" id="PF00135"/>
    </source>
</evidence>
<comment type="similarity">
    <text evidence="2 8">Belongs to the type-B carboxylesterase/lipase family.</text>
</comment>
<keyword evidence="6" id="KW-0443">Lipid metabolism</keyword>
<dbReference type="InterPro" id="IPR050309">
    <property type="entry name" value="Type-B_Carboxylest/Lipase"/>
</dbReference>
<evidence type="ECO:0000256" key="7">
    <source>
        <dbReference type="ARBA" id="ARBA00023180"/>
    </source>
</evidence>
<evidence type="ECO:0000256" key="2">
    <source>
        <dbReference type="ARBA" id="ARBA00005964"/>
    </source>
</evidence>
<keyword evidence="5 8" id="KW-0378">Hydrolase</keyword>
<dbReference type="GO" id="GO:0006629">
    <property type="term" value="P:lipid metabolic process"/>
    <property type="evidence" value="ECO:0007669"/>
    <property type="project" value="UniProtKB-KW"/>
</dbReference>
<name>A0A8H5AIR7_FUSOX</name>
<dbReference type="EC" id="3.1.1.-" evidence="8"/>
<dbReference type="PANTHER" id="PTHR11559">
    <property type="entry name" value="CARBOXYLESTERASE"/>
    <property type="match status" value="1"/>
</dbReference>
<evidence type="ECO:0000313" key="11">
    <source>
        <dbReference type="EMBL" id="KAF5265367.1"/>
    </source>
</evidence>
<feature type="domain" description="Carboxylesterase type B" evidence="10">
    <location>
        <begin position="35"/>
        <end position="559"/>
    </location>
</feature>
<comment type="subcellular location">
    <subcellularLocation>
        <location evidence="1">Secreted</location>
    </subcellularLocation>
</comment>
<evidence type="ECO:0000256" key="4">
    <source>
        <dbReference type="ARBA" id="ARBA00022729"/>
    </source>
</evidence>
<dbReference type="GO" id="GO:0005576">
    <property type="term" value="C:extracellular region"/>
    <property type="evidence" value="ECO:0007669"/>
    <property type="project" value="UniProtKB-SubCell"/>
</dbReference>
<evidence type="ECO:0000256" key="6">
    <source>
        <dbReference type="ARBA" id="ARBA00023098"/>
    </source>
</evidence>
<evidence type="ECO:0000256" key="9">
    <source>
        <dbReference type="SAM" id="SignalP"/>
    </source>
</evidence>
<feature type="signal peptide" evidence="9">
    <location>
        <begin position="1"/>
        <end position="15"/>
    </location>
</feature>
<dbReference type="EMBL" id="JAAFOW010000588">
    <property type="protein sequence ID" value="KAF5265367.1"/>
    <property type="molecule type" value="Genomic_DNA"/>
</dbReference>
<comment type="caution">
    <text evidence="11">The sequence shown here is derived from an EMBL/GenBank/DDBJ whole genome shotgun (WGS) entry which is preliminary data.</text>
</comment>
<dbReference type="AlphaFoldDB" id="A0A8H5AIR7"/>
<dbReference type="InterPro" id="IPR002018">
    <property type="entry name" value="CarbesteraseB"/>
</dbReference>